<feature type="domain" description="F-box" evidence="3">
    <location>
        <begin position="73"/>
        <end position="120"/>
    </location>
</feature>
<dbReference type="Gene3D" id="2.120.10.80">
    <property type="entry name" value="Kelch-type beta propeller"/>
    <property type="match status" value="1"/>
</dbReference>
<evidence type="ECO:0000259" key="3">
    <source>
        <dbReference type="PROSITE" id="PS50181"/>
    </source>
</evidence>
<dbReference type="InterPro" id="IPR056592">
    <property type="entry name" value="Beta-prop_At3g26010-like"/>
</dbReference>
<dbReference type="CDD" id="cd22157">
    <property type="entry name" value="F-box_AtFBW1-like"/>
    <property type="match status" value="1"/>
</dbReference>
<evidence type="ECO:0000313" key="4">
    <source>
        <dbReference type="EMBL" id="CAI9768865.1"/>
    </source>
</evidence>
<dbReference type="AlphaFoldDB" id="A0AAD2DZA6"/>
<evidence type="ECO:0000256" key="1">
    <source>
        <dbReference type="ARBA" id="ARBA00004906"/>
    </source>
</evidence>
<name>A0AAD2DZA6_9LAMI</name>
<keyword evidence="5" id="KW-1185">Reference proteome</keyword>
<protein>
    <recommendedName>
        <fullName evidence="3">F-box domain-containing protein</fullName>
    </recommendedName>
</protein>
<evidence type="ECO:0000313" key="5">
    <source>
        <dbReference type="Proteomes" id="UP000834106"/>
    </source>
</evidence>
<organism evidence="4 5">
    <name type="scientific">Fraxinus pennsylvanica</name>
    <dbReference type="NCBI Taxonomy" id="56036"/>
    <lineage>
        <taxon>Eukaryota</taxon>
        <taxon>Viridiplantae</taxon>
        <taxon>Streptophyta</taxon>
        <taxon>Embryophyta</taxon>
        <taxon>Tracheophyta</taxon>
        <taxon>Spermatophyta</taxon>
        <taxon>Magnoliopsida</taxon>
        <taxon>eudicotyledons</taxon>
        <taxon>Gunneridae</taxon>
        <taxon>Pentapetalae</taxon>
        <taxon>asterids</taxon>
        <taxon>lamiids</taxon>
        <taxon>Lamiales</taxon>
        <taxon>Oleaceae</taxon>
        <taxon>Oleeae</taxon>
        <taxon>Fraxinus</taxon>
    </lineage>
</organism>
<sequence length="439" mass="49406">MKGVKVDEEDSISSPAPICMKDFGIKGFTQKKLVMEGNTLWVSHCVENVASDTAELDSFSELNDESKKEVASISVDLVLPDDLLERILAYLPIASILRAGCVCKRWHEIVTSESFLWNFNSILSQKPWYFMFTSSDEPVGYAYDPILRKWYGIDLPCIETSNWFIASSCGLVCFMDNDSRSELYVCNLITKRCKVLDGPPGPKISDYSALAISVDRVSHNYTISVVKSKQVPGNFFQWDLSILLYDSETMTWVTSLTEDLMGWRAGDESVICNGVLYFLIYSTGGGGSENRHGLIMYNLASRSPHGILMRSFVPVPCSLTCGRLMNLKEKLIMVGGIGKQDRPDIIKGIGIWSLNGREWLEIARMPHKCFQGFGEFDDVFASSGTDDLIYIQSYGAPALLVYDVNQKQWKWSQKCPVTKRFPLQLFTGFCFEPRLEISP</sequence>
<dbReference type="SUPFAM" id="SSF50965">
    <property type="entry name" value="Galactose oxidase, central domain"/>
    <property type="match status" value="1"/>
</dbReference>
<dbReference type="Pfam" id="PF24750">
    <property type="entry name" value="b-prop_At3g26010-like"/>
    <property type="match status" value="1"/>
</dbReference>
<dbReference type="PANTHER" id="PTHR10706">
    <property type="entry name" value="F-BOX FAMILY PROTEIN"/>
    <property type="match status" value="1"/>
</dbReference>
<reference evidence="4" key="1">
    <citation type="submission" date="2023-05" db="EMBL/GenBank/DDBJ databases">
        <authorList>
            <person name="Huff M."/>
        </authorList>
    </citation>
    <scope>NUCLEOTIDE SEQUENCE</scope>
</reference>
<dbReference type="EMBL" id="OU503045">
    <property type="protein sequence ID" value="CAI9768865.1"/>
    <property type="molecule type" value="Genomic_DNA"/>
</dbReference>
<accession>A0AAD2DZA6</accession>
<dbReference type="SMART" id="SM00256">
    <property type="entry name" value="FBOX"/>
    <property type="match status" value="1"/>
</dbReference>
<dbReference type="Pfam" id="PF12937">
    <property type="entry name" value="F-box-like"/>
    <property type="match status" value="1"/>
</dbReference>
<dbReference type="SUPFAM" id="SSF81383">
    <property type="entry name" value="F-box domain"/>
    <property type="match status" value="1"/>
</dbReference>
<dbReference type="InterPro" id="IPR001810">
    <property type="entry name" value="F-box_dom"/>
</dbReference>
<dbReference type="FunFam" id="1.20.1280.50:FF:000030">
    <property type="entry name" value="F-box/kelch-repeat protein At3g61590"/>
    <property type="match status" value="1"/>
</dbReference>
<dbReference type="InterPro" id="IPR045048">
    <property type="entry name" value="FBXO31/39"/>
</dbReference>
<gene>
    <name evidence="4" type="ORF">FPE_LOCUS17425</name>
</gene>
<dbReference type="PROSITE" id="PS50181">
    <property type="entry name" value="FBOX"/>
    <property type="match status" value="1"/>
</dbReference>
<keyword evidence="2" id="KW-0833">Ubl conjugation pathway</keyword>
<dbReference type="Proteomes" id="UP000834106">
    <property type="component" value="Chromosome 10"/>
</dbReference>
<dbReference type="PANTHER" id="PTHR10706:SF130">
    <property type="entry name" value="F-BOX ONLY PROTEIN 31"/>
    <property type="match status" value="1"/>
</dbReference>
<dbReference type="InterPro" id="IPR011043">
    <property type="entry name" value="Gal_Oxase/kelch_b-propeller"/>
</dbReference>
<comment type="pathway">
    <text evidence="1">Protein modification; protein ubiquitination.</text>
</comment>
<dbReference type="Gene3D" id="1.20.1280.50">
    <property type="match status" value="1"/>
</dbReference>
<dbReference type="InterPro" id="IPR036047">
    <property type="entry name" value="F-box-like_dom_sf"/>
</dbReference>
<evidence type="ECO:0000256" key="2">
    <source>
        <dbReference type="ARBA" id="ARBA00022786"/>
    </source>
</evidence>
<dbReference type="InterPro" id="IPR015915">
    <property type="entry name" value="Kelch-typ_b-propeller"/>
</dbReference>
<dbReference type="FunFam" id="2.120.10.80:FF:000076">
    <property type="entry name" value="F-box/kelch-repeat protein At3g61590 family"/>
    <property type="match status" value="1"/>
</dbReference>
<proteinExistence type="predicted"/>